<dbReference type="Proteomes" id="UP001066276">
    <property type="component" value="Chromosome 1_1"/>
</dbReference>
<reference evidence="1" key="1">
    <citation type="journal article" date="2022" name="bioRxiv">
        <title>Sequencing and chromosome-scale assembly of the giantPleurodeles waltlgenome.</title>
        <authorList>
            <person name="Brown T."/>
            <person name="Elewa A."/>
            <person name="Iarovenko S."/>
            <person name="Subramanian E."/>
            <person name="Araus A.J."/>
            <person name="Petzold A."/>
            <person name="Susuki M."/>
            <person name="Suzuki K.-i.T."/>
            <person name="Hayashi T."/>
            <person name="Toyoda A."/>
            <person name="Oliveira C."/>
            <person name="Osipova E."/>
            <person name="Leigh N.D."/>
            <person name="Simon A."/>
            <person name="Yun M.H."/>
        </authorList>
    </citation>
    <scope>NUCLEOTIDE SEQUENCE</scope>
    <source>
        <strain evidence="1">20211129_DDA</strain>
        <tissue evidence="1">Liver</tissue>
    </source>
</reference>
<protein>
    <submittedName>
        <fullName evidence="1">Uncharacterized protein</fullName>
    </submittedName>
</protein>
<dbReference type="EMBL" id="JANPWB010000001">
    <property type="protein sequence ID" value="KAJ1214318.1"/>
    <property type="molecule type" value="Genomic_DNA"/>
</dbReference>
<proteinExistence type="predicted"/>
<organism evidence="1 2">
    <name type="scientific">Pleurodeles waltl</name>
    <name type="common">Iberian ribbed newt</name>
    <dbReference type="NCBI Taxonomy" id="8319"/>
    <lineage>
        <taxon>Eukaryota</taxon>
        <taxon>Metazoa</taxon>
        <taxon>Chordata</taxon>
        <taxon>Craniata</taxon>
        <taxon>Vertebrata</taxon>
        <taxon>Euteleostomi</taxon>
        <taxon>Amphibia</taxon>
        <taxon>Batrachia</taxon>
        <taxon>Caudata</taxon>
        <taxon>Salamandroidea</taxon>
        <taxon>Salamandridae</taxon>
        <taxon>Pleurodelinae</taxon>
        <taxon>Pleurodeles</taxon>
    </lineage>
</organism>
<name>A0AAV7WM28_PLEWA</name>
<accession>A0AAV7WM28</accession>
<evidence type="ECO:0000313" key="2">
    <source>
        <dbReference type="Proteomes" id="UP001066276"/>
    </source>
</evidence>
<gene>
    <name evidence="1" type="ORF">NDU88_001937</name>
</gene>
<evidence type="ECO:0000313" key="1">
    <source>
        <dbReference type="EMBL" id="KAJ1214318.1"/>
    </source>
</evidence>
<dbReference type="AlphaFoldDB" id="A0AAV7WM28"/>
<sequence>MDSWVVIVWAYSCCREGGGFVIASLSLTFGVAGLCGCLTFGGFQAVGHNSCGGIPRLRRCVGGLLHCGPYLAGPRFPQSVAGMLVLPPPVPPPAYGMEKKLLSSCSSCWAWGLLHRCRLRWHAIPGCGVRRFPSPRPPPEVFLLVLSRPSMSIPIGLYKPHFHPDVLPD</sequence>
<keyword evidence="2" id="KW-1185">Reference proteome</keyword>
<comment type="caution">
    <text evidence="1">The sequence shown here is derived from an EMBL/GenBank/DDBJ whole genome shotgun (WGS) entry which is preliminary data.</text>
</comment>